<protein>
    <submittedName>
        <fullName evidence="1">Uncharacterized protein</fullName>
    </submittedName>
</protein>
<gene>
    <name evidence="1" type="ORF">ACFFVK_18815</name>
</gene>
<name>A0ABV5HFH3_9FLAO</name>
<accession>A0ABV5HFH3</accession>
<evidence type="ECO:0000313" key="1">
    <source>
        <dbReference type="EMBL" id="MFB9110642.1"/>
    </source>
</evidence>
<comment type="caution">
    <text evidence="1">The sequence shown here is derived from an EMBL/GenBank/DDBJ whole genome shotgun (WGS) entry which is preliminary data.</text>
</comment>
<evidence type="ECO:0000313" key="2">
    <source>
        <dbReference type="Proteomes" id="UP001589562"/>
    </source>
</evidence>
<dbReference type="Proteomes" id="UP001589562">
    <property type="component" value="Unassembled WGS sequence"/>
</dbReference>
<dbReference type="RefSeq" id="WP_278010499.1">
    <property type="nucleotide sequence ID" value="NZ_CP121112.1"/>
</dbReference>
<sequence length="118" mass="13750">MAKGVKKIKKLSNSLEFDHYYNSGDIICINPNQEASFVVGEWFNETTEEERRNINWLWMDHNKIKSFKETRKPAGEPYGLTFPKKLCGNYAYYLETSLSGEHDPRNTGVYVFGKCEKK</sequence>
<keyword evidence="2" id="KW-1185">Reference proteome</keyword>
<proteinExistence type="predicted"/>
<dbReference type="EMBL" id="JBHMFE010000046">
    <property type="protein sequence ID" value="MFB9110642.1"/>
    <property type="molecule type" value="Genomic_DNA"/>
</dbReference>
<reference evidence="1 2" key="1">
    <citation type="submission" date="2024-09" db="EMBL/GenBank/DDBJ databases">
        <authorList>
            <person name="Sun Q."/>
            <person name="Mori K."/>
        </authorList>
    </citation>
    <scope>NUCLEOTIDE SEQUENCE [LARGE SCALE GENOMIC DNA]</scope>
    <source>
        <strain evidence="1 2">CECT 8365</strain>
    </source>
</reference>
<organism evidence="1 2">
    <name type="scientific">Flavobacterium gyeonganense</name>
    <dbReference type="NCBI Taxonomy" id="1310418"/>
    <lineage>
        <taxon>Bacteria</taxon>
        <taxon>Pseudomonadati</taxon>
        <taxon>Bacteroidota</taxon>
        <taxon>Flavobacteriia</taxon>
        <taxon>Flavobacteriales</taxon>
        <taxon>Flavobacteriaceae</taxon>
        <taxon>Flavobacterium</taxon>
    </lineage>
</organism>